<sequence>MDSFKRQLPEETSSSRQREKEPILQEEIHRYLDRDEGLFTNNPSLRPEAMSLVKGRFGVRWFTDNECSQSSTIVKVKGETETTLVVFRVMRLMKALSRNGGGAVVLAVKEAVAVTEMVVSMKNVTVDTMVMMVDLVTQGDMVVLKAIRRIQL</sequence>
<name>A0ACB9FHV2_ARCLA</name>
<accession>A0ACB9FHV2</accession>
<proteinExistence type="predicted"/>
<gene>
    <name evidence="1" type="ORF">L6452_01830</name>
</gene>
<comment type="caution">
    <text evidence="1">The sequence shown here is derived from an EMBL/GenBank/DDBJ whole genome shotgun (WGS) entry which is preliminary data.</text>
</comment>
<reference evidence="2" key="1">
    <citation type="journal article" date="2022" name="Mol. Ecol. Resour.">
        <title>The genomes of chicory, endive, great burdock and yacon provide insights into Asteraceae palaeo-polyploidization history and plant inulin production.</title>
        <authorList>
            <person name="Fan W."/>
            <person name="Wang S."/>
            <person name="Wang H."/>
            <person name="Wang A."/>
            <person name="Jiang F."/>
            <person name="Liu H."/>
            <person name="Zhao H."/>
            <person name="Xu D."/>
            <person name="Zhang Y."/>
        </authorList>
    </citation>
    <scope>NUCLEOTIDE SEQUENCE [LARGE SCALE GENOMIC DNA]</scope>
    <source>
        <strain evidence="2">cv. Niubang</strain>
    </source>
</reference>
<organism evidence="1 2">
    <name type="scientific">Arctium lappa</name>
    <name type="common">Greater burdock</name>
    <name type="synonym">Lappa major</name>
    <dbReference type="NCBI Taxonomy" id="4217"/>
    <lineage>
        <taxon>Eukaryota</taxon>
        <taxon>Viridiplantae</taxon>
        <taxon>Streptophyta</taxon>
        <taxon>Embryophyta</taxon>
        <taxon>Tracheophyta</taxon>
        <taxon>Spermatophyta</taxon>
        <taxon>Magnoliopsida</taxon>
        <taxon>eudicotyledons</taxon>
        <taxon>Gunneridae</taxon>
        <taxon>Pentapetalae</taxon>
        <taxon>asterids</taxon>
        <taxon>campanulids</taxon>
        <taxon>Asterales</taxon>
        <taxon>Asteraceae</taxon>
        <taxon>Carduoideae</taxon>
        <taxon>Cardueae</taxon>
        <taxon>Arctiinae</taxon>
        <taxon>Arctium</taxon>
    </lineage>
</organism>
<evidence type="ECO:0000313" key="2">
    <source>
        <dbReference type="Proteomes" id="UP001055879"/>
    </source>
</evidence>
<protein>
    <submittedName>
        <fullName evidence="1">Uncharacterized protein</fullName>
    </submittedName>
</protein>
<dbReference type="Proteomes" id="UP001055879">
    <property type="component" value="Linkage Group LG01"/>
</dbReference>
<dbReference type="EMBL" id="CM042047">
    <property type="protein sequence ID" value="KAI3770689.1"/>
    <property type="molecule type" value="Genomic_DNA"/>
</dbReference>
<keyword evidence="2" id="KW-1185">Reference proteome</keyword>
<reference evidence="1 2" key="2">
    <citation type="journal article" date="2022" name="Mol. Ecol. Resour.">
        <title>The genomes of chicory, endive, great burdock and yacon provide insights into Asteraceae paleo-polyploidization history and plant inulin production.</title>
        <authorList>
            <person name="Fan W."/>
            <person name="Wang S."/>
            <person name="Wang H."/>
            <person name="Wang A."/>
            <person name="Jiang F."/>
            <person name="Liu H."/>
            <person name="Zhao H."/>
            <person name="Xu D."/>
            <person name="Zhang Y."/>
        </authorList>
    </citation>
    <scope>NUCLEOTIDE SEQUENCE [LARGE SCALE GENOMIC DNA]</scope>
    <source>
        <strain evidence="2">cv. Niubang</strain>
    </source>
</reference>
<evidence type="ECO:0000313" key="1">
    <source>
        <dbReference type="EMBL" id="KAI3770689.1"/>
    </source>
</evidence>